<organism evidence="3 4">
    <name type="scientific">Hoeflea olei</name>
    <dbReference type="NCBI Taxonomy" id="1480615"/>
    <lineage>
        <taxon>Bacteria</taxon>
        <taxon>Pseudomonadati</taxon>
        <taxon>Pseudomonadota</taxon>
        <taxon>Alphaproteobacteria</taxon>
        <taxon>Hyphomicrobiales</taxon>
        <taxon>Rhizobiaceae</taxon>
        <taxon>Hoeflea</taxon>
    </lineage>
</organism>
<dbReference type="Proteomes" id="UP000094795">
    <property type="component" value="Unassembled WGS sequence"/>
</dbReference>
<dbReference type="AlphaFoldDB" id="A0A1C1YQ65"/>
<comment type="caution">
    <text evidence="3">The sequence shown here is derived from an EMBL/GenBank/DDBJ whole genome shotgun (WGS) entry which is preliminary data.</text>
</comment>
<dbReference type="STRING" id="1480615.AWJ14_05855"/>
<dbReference type="PIRSF" id="PIRSF017082">
    <property type="entry name" value="YflP"/>
    <property type="match status" value="1"/>
</dbReference>
<dbReference type="CDD" id="cd07012">
    <property type="entry name" value="PBP2_Bug_TTT"/>
    <property type="match status" value="1"/>
</dbReference>
<dbReference type="PANTHER" id="PTHR42928:SF5">
    <property type="entry name" value="BLR1237 PROTEIN"/>
    <property type="match status" value="1"/>
</dbReference>
<dbReference type="PANTHER" id="PTHR42928">
    <property type="entry name" value="TRICARBOXYLATE-BINDING PROTEIN"/>
    <property type="match status" value="1"/>
</dbReference>
<dbReference type="SUPFAM" id="SSF53850">
    <property type="entry name" value="Periplasmic binding protein-like II"/>
    <property type="match status" value="1"/>
</dbReference>
<evidence type="ECO:0000256" key="1">
    <source>
        <dbReference type="ARBA" id="ARBA00006987"/>
    </source>
</evidence>
<feature type="chain" id="PRO_5008656255" evidence="2">
    <location>
        <begin position="27"/>
        <end position="318"/>
    </location>
</feature>
<evidence type="ECO:0000313" key="3">
    <source>
        <dbReference type="EMBL" id="OCW55517.1"/>
    </source>
</evidence>
<dbReference type="Gene3D" id="3.40.190.150">
    <property type="entry name" value="Bordetella uptake gene, domain 1"/>
    <property type="match status" value="1"/>
</dbReference>
<accession>A0A1C1YQ65</accession>
<comment type="similarity">
    <text evidence="1">Belongs to the UPF0065 (bug) family.</text>
</comment>
<dbReference type="OrthoDB" id="7243230at2"/>
<keyword evidence="2" id="KW-0732">Signal</keyword>
<reference evidence="3 4" key="1">
    <citation type="submission" date="2015-12" db="EMBL/GenBank/DDBJ databases">
        <authorList>
            <person name="Shamseldin A."/>
            <person name="Moawad H."/>
            <person name="Abd El-Rahim W.M."/>
            <person name="Sadowsky M.J."/>
        </authorList>
    </citation>
    <scope>NUCLEOTIDE SEQUENCE [LARGE SCALE GENOMIC DNA]</scope>
    <source>
        <strain evidence="3 4">JC234</strain>
    </source>
</reference>
<gene>
    <name evidence="3" type="ORF">AWJ14_05855</name>
</gene>
<dbReference type="Pfam" id="PF03401">
    <property type="entry name" value="TctC"/>
    <property type="match status" value="1"/>
</dbReference>
<dbReference type="InterPro" id="IPR042100">
    <property type="entry name" value="Bug_dom1"/>
</dbReference>
<sequence>MFNLKFAKTLVVASAVSIAAATSALAFPDKAVEYIIPFGPGGESDISARFQQSFFKDKFGQDLVVSYKPGGGGAVGWAQLNSMATDGYTIMGTNLPHIVIQPAQKDVGYTTEDIRNFYMFHYTPDAIVVTADSPYQTLDDLIADAKANPGGVTMSGSGKATANHLAQIRFDKMAGIKTAYVPFKGTGASSTAMLGKQVKAQWGYTTVGAAQGDAVRLLAVAMEERHPLFPDVPTFKELGYEMVGGAYRGMAVPKDTPEEIVKRLSDMFGEINADEAFRKQMLDGGFALLDVDAAGMEAFMAARKAEYLEAASEAGLLN</sequence>
<name>A0A1C1YQ65_9HYPH</name>
<protein>
    <submittedName>
        <fullName evidence="3">C4-dicarboxylate ABC transporter substrate-binding protein</fullName>
    </submittedName>
</protein>
<keyword evidence="4" id="KW-1185">Reference proteome</keyword>
<dbReference type="Gene3D" id="3.40.190.10">
    <property type="entry name" value="Periplasmic binding protein-like II"/>
    <property type="match status" value="1"/>
</dbReference>
<evidence type="ECO:0000313" key="4">
    <source>
        <dbReference type="Proteomes" id="UP000094795"/>
    </source>
</evidence>
<evidence type="ECO:0000256" key="2">
    <source>
        <dbReference type="SAM" id="SignalP"/>
    </source>
</evidence>
<proteinExistence type="inferred from homology"/>
<dbReference type="EMBL" id="LQZT01000050">
    <property type="protein sequence ID" value="OCW55517.1"/>
    <property type="molecule type" value="Genomic_DNA"/>
</dbReference>
<dbReference type="RefSeq" id="WP_066184273.1">
    <property type="nucleotide sequence ID" value="NZ_LQZT01000050.1"/>
</dbReference>
<feature type="signal peptide" evidence="2">
    <location>
        <begin position="1"/>
        <end position="26"/>
    </location>
</feature>
<dbReference type="InterPro" id="IPR005064">
    <property type="entry name" value="BUG"/>
</dbReference>